<organism evidence="3 4">
    <name type="scientific">Methylophaga muralis</name>
    <dbReference type="NCBI Taxonomy" id="291169"/>
    <lineage>
        <taxon>Bacteria</taxon>
        <taxon>Pseudomonadati</taxon>
        <taxon>Pseudomonadota</taxon>
        <taxon>Gammaproteobacteria</taxon>
        <taxon>Thiotrichales</taxon>
        <taxon>Piscirickettsiaceae</taxon>
        <taxon>Methylophaga</taxon>
    </lineage>
</organism>
<keyword evidence="4" id="KW-1185">Reference proteome</keyword>
<proteinExistence type="predicted"/>
<feature type="domain" description="EamA" evidence="2">
    <location>
        <begin position="3"/>
        <end position="131"/>
    </location>
</feature>
<accession>A0A1E3GQB7</accession>
<feature type="transmembrane region" description="Helical" evidence="1">
    <location>
        <begin position="167"/>
        <end position="186"/>
    </location>
</feature>
<name>A0A1E3GQB7_9GAMM</name>
<dbReference type="Pfam" id="PF00892">
    <property type="entry name" value="EamA"/>
    <property type="match status" value="2"/>
</dbReference>
<feature type="transmembrane region" description="Helical" evidence="1">
    <location>
        <begin position="226"/>
        <end position="247"/>
    </location>
</feature>
<dbReference type="EMBL" id="MCRI01000041">
    <property type="protein sequence ID" value="ODN65756.1"/>
    <property type="molecule type" value="Genomic_DNA"/>
</dbReference>
<evidence type="ECO:0000313" key="3">
    <source>
        <dbReference type="EMBL" id="ODN65756.1"/>
    </source>
</evidence>
<comment type="caution">
    <text evidence="3">The sequence shown here is derived from an EMBL/GenBank/DDBJ whole genome shotgun (WGS) entry which is preliminary data.</text>
</comment>
<feature type="transmembrane region" description="Helical" evidence="1">
    <location>
        <begin position="32"/>
        <end position="53"/>
    </location>
</feature>
<dbReference type="InterPro" id="IPR037185">
    <property type="entry name" value="EmrE-like"/>
</dbReference>
<dbReference type="SUPFAM" id="SSF103481">
    <property type="entry name" value="Multidrug resistance efflux transporter EmrE"/>
    <property type="match status" value="2"/>
</dbReference>
<dbReference type="RefSeq" id="WP_069296860.1">
    <property type="nucleotide sequence ID" value="NZ_MCRI01000041.1"/>
</dbReference>
<keyword evidence="1" id="KW-0472">Membrane</keyword>
<protein>
    <submittedName>
        <fullName evidence="3">EamA-like transporter family protein</fullName>
    </submittedName>
</protein>
<gene>
    <name evidence="3" type="ORF">A9E74_02479</name>
</gene>
<evidence type="ECO:0000259" key="2">
    <source>
        <dbReference type="Pfam" id="PF00892"/>
    </source>
</evidence>
<dbReference type="GO" id="GO:0016020">
    <property type="term" value="C:membrane"/>
    <property type="evidence" value="ECO:0007669"/>
    <property type="project" value="InterPro"/>
</dbReference>
<feature type="transmembrane region" description="Helical" evidence="1">
    <location>
        <begin position="193"/>
        <end position="214"/>
    </location>
</feature>
<keyword evidence="1" id="KW-0812">Transmembrane</keyword>
<dbReference type="AlphaFoldDB" id="A0A1E3GQB7"/>
<dbReference type="STRING" id="291169.A9E74_02479"/>
<feature type="domain" description="EamA" evidence="2">
    <location>
        <begin position="168"/>
        <end position="296"/>
    </location>
</feature>
<feature type="transmembrane region" description="Helical" evidence="1">
    <location>
        <begin position="60"/>
        <end position="80"/>
    </location>
</feature>
<dbReference type="Gene3D" id="1.10.3730.20">
    <property type="match status" value="1"/>
</dbReference>
<evidence type="ECO:0000256" key="1">
    <source>
        <dbReference type="SAM" id="Phobius"/>
    </source>
</evidence>
<feature type="transmembrane region" description="Helical" evidence="1">
    <location>
        <begin position="115"/>
        <end position="133"/>
    </location>
</feature>
<evidence type="ECO:0000313" key="4">
    <source>
        <dbReference type="Proteomes" id="UP000094379"/>
    </source>
</evidence>
<sequence>MLLFFGLLTALSFGIADFLGGLVGRKMSPLTLTLYSQSIGSVVITVLAVMFGGTPNISDLAWGAAAGATLGSGFILYYRALSNGRMGVVAAVTGVWTAIIPFVVGYWLGERPSTMAILGIMLVVIAIALVSSGEKTTTENAFKQVKQPEKLPTFYALQRGFLAYDRSILQATGAGLWFGLFFVFLGQAQSSSPLWPAASATIASALIVAVLIPVLKPDLFFDRSNLPIVVVVGLFQTFGTLTFVIAANLGMLSVAGVAGALSPVPTAILAFIILKERATWVQMTGVAAALTGIVMMHS</sequence>
<keyword evidence="1" id="KW-1133">Transmembrane helix</keyword>
<feature type="transmembrane region" description="Helical" evidence="1">
    <location>
        <begin position="254"/>
        <end position="274"/>
    </location>
</feature>
<dbReference type="Proteomes" id="UP000094379">
    <property type="component" value="Unassembled WGS sequence"/>
</dbReference>
<dbReference type="InterPro" id="IPR000620">
    <property type="entry name" value="EamA_dom"/>
</dbReference>
<reference evidence="3 4" key="1">
    <citation type="submission" date="2016-07" db="EMBL/GenBank/DDBJ databases">
        <title>Draft Genome Sequence of Methylophaga muralis Bur 1.</title>
        <authorList>
            <person name="Vasilenko O.V."/>
            <person name="Doronina N.V."/>
            <person name="Shmareva M.N."/>
            <person name="Tarlachkov S.V."/>
            <person name="Mustakhimov I."/>
            <person name="Trotsenko Y.A."/>
        </authorList>
    </citation>
    <scope>NUCLEOTIDE SEQUENCE [LARGE SCALE GENOMIC DNA]</scope>
    <source>
        <strain evidence="3 4">Bur 1</strain>
    </source>
</reference>
<dbReference type="PANTHER" id="PTHR22911">
    <property type="entry name" value="ACYL-MALONYL CONDENSING ENZYME-RELATED"/>
    <property type="match status" value="1"/>
</dbReference>
<feature type="transmembrane region" description="Helical" evidence="1">
    <location>
        <begin position="86"/>
        <end position="108"/>
    </location>
</feature>